<dbReference type="EMBL" id="JANRMS010005685">
    <property type="protein sequence ID" value="KAJ3501246.1"/>
    <property type="molecule type" value="Genomic_DNA"/>
</dbReference>
<comment type="caution">
    <text evidence="1">The sequence shown here is derived from an EMBL/GenBank/DDBJ whole genome shotgun (WGS) entry which is preliminary data.</text>
</comment>
<evidence type="ECO:0000313" key="2">
    <source>
        <dbReference type="Proteomes" id="UP001148629"/>
    </source>
</evidence>
<evidence type="ECO:0000313" key="1">
    <source>
        <dbReference type="EMBL" id="KAJ3501246.1"/>
    </source>
</evidence>
<reference evidence="1" key="1">
    <citation type="submission" date="2022-08" db="EMBL/GenBank/DDBJ databases">
        <title>Genome Sequence of Fusarium decemcellulare.</title>
        <authorList>
            <person name="Buettner E."/>
        </authorList>
    </citation>
    <scope>NUCLEOTIDE SEQUENCE</scope>
    <source>
        <strain evidence="1">Babe19</strain>
    </source>
</reference>
<sequence>MAIHWDSIRSLLIFFGPILLPKAISYYRSFRAASRAHPVPIVPVPPRIRVALALLAFLAISYLVKTLPPFAPENLFYGTQSRLQIPVDVLFNRIAAGRPGNELTKQDEALRMRFVNLESRLLYLQYGPNVLADCPFCSSDDPKTFFHYALPQLLWPHIANLIAVALVTSPSLTGRAGSQWRPKATMAAAVITALDVYFVNSYNYQANARALRLPEIDFFFWTSRVVRLVTLAAFNAALAWLLYLSSTNRAFFEPPSPVERIESTARALLLVKSKLSALGIMKNTALRDDDLRSRSHAYWTHEVRLMGEVMEEREVVEGVNDALSNRIDIGTITRDAEAYAKNVLQPLQPESESVDDS</sequence>
<protein>
    <submittedName>
        <fullName evidence="1">Uncharacterized protein</fullName>
    </submittedName>
</protein>
<dbReference type="Proteomes" id="UP001148629">
    <property type="component" value="Unassembled WGS sequence"/>
</dbReference>
<gene>
    <name evidence="1" type="ORF">NM208_g16975</name>
</gene>
<accession>A0ACC1R8Q0</accession>
<name>A0ACC1R8Q0_9HYPO</name>
<proteinExistence type="predicted"/>
<organism evidence="1 2">
    <name type="scientific">Fusarium decemcellulare</name>
    <dbReference type="NCBI Taxonomy" id="57161"/>
    <lineage>
        <taxon>Eukaryota</taxon>
        <taxon>Fungi</taxon>
        <taxon>Dikarya</taxon>
        <taxon>Ascomycota</taxon>
        <taxon>Pezizomycotina</taxon>
        <taxon>Sordariomycetes</taxon>
        <taxon>Hypocreomycetidae</taxon>
        <taxon>Hypocreales</taxon>
        <taxon>Nectriaceae</taxon>
        <taxon>Fusarium</taxon>
        <taxon>Fusarium decemcellulare species complex</taxon>
    </lineage>
</organism>
<keyword evidence="2" id="KW-1185">Reference proteome</keyword>